<feature type="region of interest" description="Disordered" evidence="4">
    <location>
        <begin position="1"/>
        <end position="57"/>
    </location>
</feature>
<evidence type="ECO:0000313" key="6">
    <source>
        <dbReference type="EMBL" id="EGB12766.1"/>
    </source>
</evidence>
<name>F0XWG5_AURAN</name>
<dbReference type="InterPro" id="IPR000340">
    <property type="entry name" value="Dual-sp_phosphatase_cat-dom"/>
</dbReference>
<sequence>MSAVVAAKEAPPVPATKDAPPSPSKKEKGSEEKKKRRGGRANRSKKDKDKAKEADAEATKSSFDCSSAIAKVSESLWVSAVSGTRMGASLEATLLECGVTAVVSTLDKSQPLETFTFLDVDTSAPECTGALHEACDFMNENIEEGGAVFIHSRSGFARSEWAVVLVVGYLVKYESVKLRDAVERLAAATKRAIAPASRFRRELAEFEEEALGEASVDEEWIEDAADVDDINHTLTDTTMASFGASDTSETDTDTDALGIARARGPAPAPALSPVPASPSFGMGDTTTDAESSGAEGLGIGPPRPSSAAPAPAPKPAPPRQPTFGAGDTTTTEGETTDAPDDEEPFVSGFGDMGSDTEDEDGNVKLDADGNPRKSRWDTSHIPDNWKEGLDPDDERLRGGPFYRDPNFKGEFTVPYPDFKADMDHKIEGKCHYAFLMGNPCHWICCACDYGMWEEYVGFRSPVGWQKGMHPEVADTLWEVFQSDKPQAEKDAVYKHLADMCRLSLGEGTEWDTILKWTRTGNRYHDKMVEGSKLPTPKNVYGHGCKKGKNFSVGVMIGFERGDLLYGDAAEGLSKPPFNDYEGNSLEAINAGEDNCMVIYWMLDPHYGQHRLYMWVCHQYSARQQWGIWNRIINKPLLREGYVPPPPNPEIDPRAPKVAPDANNDPLDSVE</sequence>
<evidence type="ECO:0000256" key="3">
    <source>
        <dbReference type="ARBA" id="ARBA00022912"/>
    </source>
</evidence>
<evidence type="ECO:0000313" key="7">
    <source>
        <dbReference type="Proteomes" id="UP000002729"/>
    </source>
</evidence>
<dbReference type="Proteomes" id="UP000002729">
    <property type="component" value="Unassembled WGS sequence"/>
</dbReference>
<dbReference type="Pfam" id="PF00782">
    <property type="entry name" value="DSPc"/>
    <property type="match status" value="1"/>
</dbReference>
<feature type="compositionally biased region" description="Acidic residues" evidence="4">
    <location>
        <begin position="334"/>
        <end position="344"/>
    </location>
</feature>
<proteinExistence type="inferred from homology"/>
<comment type="similarity">
    <text evidence="1">Belongs to the protein-tyrosine phosphatase family. Non-receptor class dual specificity subfamily.</text>
</comment>
<keyword evidence="7" id="KW-1185">Reference proteome</keyword>
<feature type="compositionally biased region" description="Basic and acidic residues" evidence="4">
    <location>
        <begin position="24"/>
        <end position="33"/>
    </location>
</feature>
<evidence type="ECO:0000256" key="4">
    <source>
        <dbReference type="SAM" id="MobiDB-lite"/>
    </source>
</evidence>
<dbReference type="AlphaFoldDB" id="F0XWG5"/>
<feature type="region of interest" description="Disordered" evidence="4">
    <location>
        <begin position="642"/>
        <end position="670"/>
    </location>
</feature>
<evidence type="ECO:0000256" key="2">
    <source>
        <dbReference type="ARBA" id="ARBA00022801"/>
    </source>
</evidence>
<dbReference type="KEGG" id="aaf:AURANDRAFT_70594"/>
<keyword evidence="2" id="KW-0378">Hydrolase</keyword>
<dbReference type="EMBL" id="GL833120">
    <property type="protein sequence ID" value="EGB12766.1"/>
    <property type="molecule type" value="Genomic_DNA"/>
</dbReference>
<feature type="compositionally biased region" description="Low complexity" evidence="4">
    <location>
        <begin position="321"/>
        <end position="333"/>
    </location>
</feature>
<dbReference type="GO" id="GO:0004721">
    <property type="term" value="F:phosphoprotein phosphatase activity"/>
    <property type="evidence" value="ECO:0007669"/>
    <property type="project" value="UniProtKB-KW"/>
</dbReference>
<protein>
    <recommendedName>
        <fullName evidence="5">Dual specificity phosphatase catalytic domain-containing protein</fullName>
    </recommendedName>
</protein>
<dbReference type="InterPro" id="IPR029021">
    <property type="entry name" value="Prot-tyrosine_phosphatase-like"/>
</dbReference>
<dbReference type="InParanoid" id="F0XWG5"/>
<dbReference type="PANTHER" id="PTHR45961">
    <property type="entry name" value="IP21249P"/>
    <property type="match status" value="1"/>
</dbReference>
<dbReference type="RefSeq" id="XP_009032410.1">
    <property type="nucleotide sequence ID" value="XM_009034162.1"/>
</dbReference>
<feature type="compositionally biased region" description="Pro residues" evidence="4">
    <location>
        <begin position="266"/>
        <end position="276"/>
    </location>
</feature>
<feature type="compositionally biased region" description="Pro residues" evidence="4">
    <location>
        <begin position="310"/>
        <end position="320"/>
    </location>
</feature>
<dbReference type="OrthoDB" id="285418at2759"/>
<dbReference type="SUPFAM" id="SSF52799">
    <property type="entry name" value="(Phosphotyrosine protein) phosphatases II"/>
    <property type="match status" value="1"/>
</dbReference>
<feature type="compositionally biased region" description="Basic and acidic residues" evidence="4">
    <location>
        <begin position="361"/>
        <end position="397"/>
    </location>
</feature>
<accession>F0XWG5</accession>
<dbReference type="GeneID" id="20227829"/>
<evidence type="ECO:0000256" key="1">
    <source>
        <dbReference type="ARBA" id="ARBA00008601"/>
    </source>
</evidence>
<keyword evidence="3" id="KW-0904">Protein phosphatase</keyword>
<reference evidence="6 7" key="1">
    <citation type="journal article" date="2011" name="Proc. Natl. Acad. Sci. U.S.A.">
        <title>Niche of harmful alga Aureococcus anophagefferens revealed through ecogenomics.</title>
        <authorList>
            <person name="Gobler C.J."/>
            <person name="Berry D.L."/>
            <person name="Dyhrman S.T."/>
            <person name="Wilhelm S.W."/>
            <person name="Salamov A."/>
            <person name="Lobanov A.V."/>
            <person name="Zhang Y."/>
            <person name="Collier J.L."/>
            <person name="Wurch L.L."/>
            <person name="Kustka A.B."/>
            <person name="Dill B.D."/>
            <person name="Shah M."/>
            <person name="VerBerkmoes N.C."/>
            <person name="Kuo A."/>
            <person name="Terry A."/>
            <person name="Pangilinan J."/>
            <person name="Lindquist E.A."/>
            <person name="Lucas S."/>
            <person name="Paulsen I.T."/>
            <person name="Hattenrath-Lehmann T.K."/>
            <person name="Talmage S.C."/>
            <person name="Walker E.A."/>
            <person name="Koch F."/>
            <person name="Burson A.M."/>
            <person name="Marcoval M.A."/>
            <person name="Tang Y.Z."/>
            <person name="Lecleir G.R."/>
            <person name="Coyne K.J."/>
            <person name="Berg G.M."/>
            <person name="Bertrand E.M."/>
            <person name="Saito M.A."/>
            <person name="Gladyshev V.N."/>
            <person name="Grigoriev I.V."/>
        </authorList>
    </citation>
    <scope>NUCLEOTIDE SEQUENCE [LARGE SCALE GENOMIC DNA]</scope>
    <source>
        <strain evidence="7">CCMP 1984</strain>
    </source>
</reference>
<feature type="region of interest" description="Disordered" evidence="4">
    <location>
        <begin position="263"/>
        <end position="401"/>
    </location>
</feature>
<evidence type="ECO:0000259" key="5">
    <source>
        <dbReference type="Pfam" id="PF00782"/>
    </source>
</evidence>
<gene>
    <name evidence="6" type="ORF">AURANDRAFT_70594</name>
</gene>
<dbReference type="InterPro" id="IPR052103">
    <property type="entry name" value="Dual_spec_Phospatases"/>
</dbReference>
<dbReference type="Gene3D" id="3.90.190.10">
    <property type="entry name" value="Protein tyrosine phosphatase superfamily"/>
    <property type="match status" value="1"/>
</dbReference>
<feature type="domain" description="Dual specificity phosphatase catalytic" evidence="5">
    <location>
        <begin position="115"/>
        <end position="208"/>
    </location>
</feature>
<feature type="compositionally biased region" description="Basic residues" evidence="4">
    <location>
        <begin position="34"/>
        <end position="43"/>
    </location>
</feature>
<dbReference type="PANTHER" id="PTHR45961:SF6">
    <property type="entry name" value="IP21249P"/>
    <property type="match status" value="1"/>
</dbReference>
<feature type="compositionally biased region" description="Low complexity" evidence="4">
    <location>
        <begin position="1"/>
        <end position="10"/>
    </location>
</feature>
<organism evidence="7">
    <name type="scientific">Aureococcus anophagefferens</name>
    <name type="common">Harmful bloom alga</name>
    <dbReference type="NCBI Taxonomy" id="44056"/>
    <lineage>
        <taxon>Eukaryota</taxon>
        <taxon>Sar</taxon>
        <taxon>Stramenopiles</taxon>
        <taxon>Ochrophyta</taxon>
        <taxon>Pelagophyceae</taxon>
        <taxon>Pelagomonadales</taxon>
        <taxon>Pelagomonadaceae</taxon>
        <taxon>Aureococcus</taxon>
    </lineage>
</organism>
<feature type="compositionally biased region" description="Basic and acidic residues" evidence="4">
    <location>
        <begin position="44"/>
        <end position="57"/>
    </location>
</feature>